<dbReference type="EMBL" id="BAET01000022">
    <property type="protein sequence ID" value="GAB56201.1"/>
    <property type="molecule type" value="Genomic_DNA"/>
</dbReference>
<dbReference type="Proteomes" id="UP000053586">
    <property type="component" value="Unassembled WGS sequence"/>
</dbReference>
<evidence type="ECO:0000259" key="2">
    <source>
        <dbReference type="Pfam" id="PF13635"/>
    </source>
</evidence>
<dbReference type="PANTHER" id="PTHR33295:SF7">
    <property type="entry name" value="ATPASE"/>
    <property type="match status" value="1"/>
</dbReference>
<feature type="domain" description="AAA" evidence="1">
    <location>
        <begin position="2"/>
        <end position="133"/>
    </location>
</feature>
<dbReference type="STRING" id="56804.BAE46_11880"/>
<dbReference type="Pfam" id="PF13173">
    <property type="entry name" value="AAA_14"/>
    <property type="match status" value="1"/>
</dbReference>
<evidence type="ECO:0000313" key="4">
    <source>
        <dbReference type="Proteomes" id="UP000053586"/>
    </source>
</evidence>
<reference evidence="3 4" key="2">
    <citation type="journal article" date="2017" name="Antonie Van Leeuwenhoek">
        <title>Rhizobium rhizosphaerae sp. nov., a novel species isolated from rice rhizosphere.</title>
        <authorList>
            <person name="Zhao J.J."/>
            <person name="Zhang J."/>
            <person name="Zhang R.J."/>
            <person name="Zhang C.W."/>
            <person name="Yin H.Q."/>
            <person name="Zhang X.X."/>
        </authorList>
    </citation>
    <scope>NUCLEOTIDE SEQUENCE [LARGE SCALE GENOMIC DNA]</scope>
    <source>
        <strain evidence="3 4">ACAM 611</strain>
    </source>
</reference>
<sequence length="445" mass="50180">MVLRGARQVGKTTLIRMLAKELGLILIELNLEDTPSFAGMLNKRSNAKDILELLLLEKGVVAEPENVLFFFDEIQELPGFYEYLRYFKELAPEYKVITAGSLLELEIQKEKSGQGPSGRVEFAFLDPMTFEEFVLAANPVAYKKLINLDVLAPIGSSFHEIFYSLYKQYMVCGGMPAVVEAFVNNEGVLRLDEIKNNLLTGYINDFADFGKLSGQKYDPKLLELIFRQVYSHPCNSMTLSKLAPGFRSDKIRDHIEILVKSKLIRRSVHTHENKAPLLSGADKYTHKLFALDIGLAYSYMDLLPQEVYGSGDVNSVAEGAMAEQFVAQTLQSVPPYYKAKSLYHWERKKKNAISEVDFVAALDSRVVPIECKSGHSNKMISLKLMLGAKTYPMALRLYAGDIEYGLIKPRPEQQDLKEVPLVSMPHYMLERFVSKFSTISAKAIS</sequence>
<keyword evidence="4" id="KW-1185">Reference proteome</keyword>
<dbReference type="InterPro" id="IPR041682">
    <property type="entry name" value="AAA_14"/>
</dbReference>
<dbReference type="InterPro" id="IPR025420">
    <property type="entry name" value="DUF4143"/>
</dbReference>
<gene>
    <name evidence="3" type="ORF">GPUN_2086</name>
</gene>
<dbReference type="PANTHER" id="PTHR33295">
    <property type="entry name" value="ATPASE"/>
    <property type="match status" value="1"/>
</dbReference>
<proteinExistence type="predicted"/>
<name>H5TD24_9ALTE</name>
<accession>H5TD24</accession>
<dbReference type="Gene3D" id="3.40.50.300">
    <property type="entry name" value="P-loop containing nucleotide triphosphate hydrolases"/>
    <property type="match status" value="1"/>
</dbReference>
<evidence type="ECO:0000313" key="3">
    <source>
        <dbReference type="EMBL" id="GAB56201.1"/>
    </source>
</evidence>
<dbReference type="AlphaFoldDB" id="H5TD24"/>
<dbReference type="SUPFAM" id="SSF52540">
    <property type="entry name" value="P-loop containing nucleoside triphosphate hydrolases"/>
    <property type="match status" value="1"/>
</dbReference>
<organism evidence="3 4">
    <name type="scientific">Glaciecola punicea ACAM 611</name>
    <dbReference type="NCBI Taxonomy" id="1121923"/>
    <lineage>
        <taxon>Bacteria</taxon>
        <taxon>Pseudomonadati</taxon>
        <taxon>Pseudomonadota</taxon>
        <taxon>Gammaproteobacteria</taxon>
        <taxon>Alteromonadales</taxon>
        <taxon>Alteromonadaceae</taxon>
        <taxon>Glaciecola</taxon>
    </lineage>
</organism>
<dbReference type="eggNOG" id="COG1373">
    <property type="taxonomic scope" value="Bacteria"/>
</dbReference>
<dbReference type="InterPro" id="IPR027417">
    <property type="entry name" value="P-loop_NTPase"/>
</dbReference>
<protein>
    <recommendedName>
        <fullName evidence="5">AAA+ ATPase domain-containing protein</fullName>
    </recommendedName>
</protein>
<dbReference type="OrthoDB" id="9801806at2"/>
<reference evidence="3 4" key="1">
    <citation type="journal article" date="2012" name="J. Bacteriol.">
        <title>Genome sequence of proteorhodopsin-containing sea ice bacterium Glaciecola punicea ACAM 611T.</title>
        <authorList>
            <person name="Qin Q.-L."/>
            <person name="Xie B.-B."/>
            <person name="Shu Y.-L."/>
            <person name="Rong J.-C."/>
            <person name="Zhao D.-L."/>
            <person name="Zhang X.-Y."/>
            <person name="Chen X.-L."/>
            <person name="Zhou B.-C."/>
            <person name="Zhanga Y.-Z."/>
        </authorList>
    </citation>
    <scope>NUCLEOTIDE SEQUENCE [LARGE SCALE GENOMIC DNA]</scope>
    <source>
        <strain evidence="3 4">ACAM 611</strain>
    </source>
</reference>
<evidence type="ECO:0008006" key="5">
    <source>
        <dbReference type="Google" id="ProtNLM"/>
    </source>
</evidence>
<feature type="domain" description="DUF4143" evidence="2">
    <location>
        <begin position="208"/>
        <end position="374"/>
    </location>
</feature>
<evidence type="ECO:0000259" key="1">
    <source>
        <dbReference type="Pfam" id="PF13173"/>
    </source>
</evidence>
<comment type="caution">
    <text evidence="3">The sequence shown here is derived from an EMBL/GenBank/DDBJ whole genome shotgun (WGS) entry which is preliminary data.</text>
</comment>
<dbReference type="Pfam" id="PF13635">
    <property type="entry name" value="DUF4143"/>
    <property type="match status" value="1"/>
</dbReference>